<feature type="transmembrane region" description="Helical" evidence="7">
    <location>
        <begin position="360"/>
        <end position="383"/>
    </location>
</feature>
<reference evidence="8" key="1">
    <citation type="submission" date="2016-06" db="EMBL/GenBank/DDBJ databases">
        <title>Draft Genome sequence of the fungus Inonotus baumii.</title>
        <authorList>
            <person name="Zhu H."/>
            <person name="Lin W."/>
        </authorList>
    </citation>
    <scope>NUCLEOTIDE SEQUENCE</scope>
    <source>
        <strain evidence="8">821</strain>
    </source>
</reference>
<evidence type="ECO:0000256" key="5">
    <source>
        <dbReference type="ARBA" id="ARBA00023136"/>
    </source>
</evidence>
<dbReference type="Pfam" id="PF00854">
    <property type="entry name" value="PTR2"/>
    <property type="match status" value="1"/>
</dbReference>
<feature type="transmembrane region" description="Helical" evidence="7">
    <location>
        <begin position="470"/>
        <end position="489"/>
    </location>
</feature>
<evidence type="ECO:0000256" key="6">
    <source>
        <dbReference type="SAM" id="MobiDB-lite"/>
    </source>
</evidence>
<keyword evidence="9" id="KW-1185">Reference proteome</keyword>
<evidence type="ECO:0000256" key="4">
    <source>
        <dbReference type="ARBA" id="ARBA00022989"/>
    </source>
</evidence>
<dbReference type="GO" id="GO:0022857">
    <property type="term" value="F:transmembrane transporter activity"/>
    <property type="evidence" value="ECO:0007669"/>
    <property type="project" value="InterPro"/>
</dbReference>
<dbReference type="GO" id="GO:0016020">
    <property type="term" value="C:membrane"/>
    <property type="evidence" value="ECO:0007669"/>
    <property type="project" value="UniProtKB-SubCell"/>
</dbReference>
<evidence type="ECO:0000256" key="7">
    <source>
        <dbReference type="SAM" id="Phobius"/>
    </source>
</evidence>
<name>A0A9Q5HZQ5_SANBA</name>
<feature type="transmembrane region" description="Helical" evidence="7">
    <location>
        <begin position="324"/>
        <end position="348"/>
    </location>
</feature>
<evidence type="ECO:0000256" key="2">
    <source>
        <dbReference type="ARBA" id="ARBA00005982"/>
    </source>
</evidence>
<dbReference type="EMBL" id="LNZH02000168">
    <property type="protein sequence ID" value="OCB88896.1"/>
    <property type="molecule type" value="Genomic_DNA"/>
</dbReference>
<dbReference type="InterPro" id="IPR000109">
    <property type="entry name" value="POT_fam"/>
</dbReference>
<feature type="transmembrane region" description="Helical" evidence="7">
    <location>
        <begin position="154"/>
        <end position="173"/>
    </location>
</feature>
<dbReference type="InterPro" id="IPR036259">
    <property type="entry name" value="MFS_trans_sf"/>
</dbReference>
<comment type="caution">
    <text evidence="8">The sequence shown here is derived from an EMBL/GenBank/DDBJ whole genome shotgun (WGS) entry which is preliminary data.</text>
</comment>
<keyword evidence="4 7" id="KW-1133">Transmembrane helix</keyword>
<feature type="transmembrane region" description="Helical" evidence="7">
    <location>
        <begin position="403"/>
        <end position="427"/>
    </location>
</feature>
<feature type="transmembrane region" description="Helical" evidence="7">
    <location>
        <begin position="194"/>
        <end position="214"/>
    </location>
</feature>
<sequence>MFASGLFRDARRWLTGTSDRQATIDYIPLSDAEPAAHATSVGPITEAEPNLRHKSTEAIDAQESWENSDSVDVPTKEDERGLRRVPDNIPVSAFIIVIVELCERMAFYGLAGVFQNYLQNPLPPGGKGTGAPASVDDPAPAGALNLGQSAASGLQQIFATLAYIFPLFGAIIADAKWGRYKTIAVFCLERRVGFWAAFSLPTCIFLGTPVVLVAGSKLYYKVPPRGSILLEVFGVVRIVFRGCLSHPRRFLSMRSGKDDYHGHAEARLSSITWDDAFVDEVKRTAGVCQIALFFPLFWISYNQLSTNLISMGATMTTHGIPNDLLANFNPLALIIFIPLMDIVVYPGLRQAGFGLQPIFRIWLGFMIASLAMIYSAILQYCIYRTNPCGEFVGSCAEPSIISIWAQVPCYVLIAIAEIFASITSLEYSYNMAPKRMKSVVMSVFMLTSAAGSLINAALSPLVHDPNLVKNYAGIALVTFVSGNIFYLLFRDRDNEDLHKHTNEVLLDERPE</sequence>
<protein>
    <submittedName>
        <fullName evidence="8">PTR2-domain-containing protein</fullName>
    </submittedName>
</protein>
<evidence type="ECO:0000256" key="1">
    <source>
        <dbReference type="ARBA" id="ARBA00004141"/>
    </source>
</evidence>
<dbReference type="PANTHER" id="PTHR11654">
    <property type="entry name" value="OLIGOPEPTIDE TRANSPORTER-RELATED"/>
    <property type="match status" value="1"/>
</dbReference>
<evidence type="ECO:0000313" key="9">
    <source>
        <dbReference type="Proteomes" id="UP000757232"/>
    </source>
</evidence>
<feature type="region of interest" description="Disordered" evidence="6">
    <location>
        <begin position="58"/>
        <end position="80"/>
    </location>
</feature>
<keyword evidence="5 7" id="KW-0472">Membrane</keyword>
<dbReference type="Proteomes" id="UP000757232">
    <property type="component" value="Unassembled WGS sequence"/>
</dbReference>
<evidence type="ECO:0000313" key="8">
    <source>
        <dbReference type="EMBL" id="OCB88896.1"/>
    </source>
</evidence>
<dbReference type="Gene3D" id="1.20.1250.20">
    <property type="entry name" value="MFS general substrate transporter like domains"/>
    <property type="match status" value="2"/>
</dbReference>
<accession>A0A9Q5HZQ5</accession>
<gene>
    <name evidence="8" type="ORF">A7U60_g3992</name>
</gene>
<dbReference type="SUPFAM" id="SSF103473">
    <property type="entry name" value="MFS general substrate transporter"/>
    <property type="match status" value="1"/>
</dbReference>
<feature type="transmembrane region" description="Helical" evidence="7">
    <location>
        <begin position="439"/>
        <end position="458"/>
    </location>
</feature>
<dbReference type="OrthoDB" id="8904098at2759"/>
<dbReference type="AlphaFoldDB" id="A0A9Q5HZQ5"/>
<keyword evidence="3 7" id="KW-0812">Transmembrane</keyword>
<organism evidence="8 9">
    <name type="scientific">Sanghuangporus baumii</name>
    <name type="common">Phellinus baumii</name>
    <dbReference type="NCBI Taxonomy" id="108892"/>
    <lineage>
        <taxon>Eukaryota</taxon>
        <taxon>Fungi</taxon>
        <taxon>Dikarya</taxon>
        <taxon>Basidiomycota</taxon>
        <taxon>Agaricomycotina</taxon>
        <taxon>Agaricomycetes</taxon>
        <taxon>Hymenochaetales</taxon>
        <taxon>Hymenochaetaceae</taxon>
        <taxon>Sanghuangporus</taxon>
    </lineage>
</organism>
<comment type="similarity">
    <text evidence="2">Belongs to the major facilitator superfamily. Proton-dependent oligopeptide transporter (POT/PTR) (TC 2.A.17) family.</text>
</comment>
<comment type="subcellular location">
    <subcellularLocation>
        <location evidence="1">Membrane</location>
        <topology evidence="1">Multi-pass membrane protein</topology>
    </subcellularLocation>
</comment>
<proteinExistence type="inferred from homology"/>
<evidence type="ECO:0000256" key="3">
    <source>
        <dbReference type="ARBA" id="ARBA00022692"/>
    </source>
</evidence>